<gene>
    <name evidence="1" type="ORF">PCON_06527</name>
</gene>
<reference evidence="1 2" key="1">
    <citation type="journal article" date="2013" name="PLoS Genet.">
        <title>The genome and development-dependent transcriptomes of Pyronema confluens: a window into fungal evolution.</title>
        <authorList>
            <person name="Traeger S."/>
            <person name="Altegoer F."/>
            <person name="Freitag M."/>
            <person name="Gabaldon T."/>
            <person name="Kempken F."/>
            <person name="Kumar A."/>
            <person name="Marcet-Houben M."/>
            <person name="Poggeler S."/>
            <person name="Stajich J.E."/>
            <person name="Nowrousian M."/>
        </authorList>
    </citation>
    <scope>NUCLEOTIDE SEQUENCE [LARGE SCALE GENOMIC DNA]</scope>
    <source>
        <strain evidence="2">CBS 100304</strain>
        <tissue evidence="1">Vegetative mycelium</tissue>
    </source>
</reference>
<name>U4KZ22_PYROM</name>
<accession>U4KZ22</accession>
<protein>
    <submittedName>
        <fullName evidence="1">Uncharacterized protein</fullName>
    </submittedName>
</protein>
<dbReference type="AlphaFoldDB" id="U4KZ22"/>
<keyword evidence="2" id="KW-1185">Reference proteome</keyword>
<evidence type="ECO:0000313" key="1">
    <source>
        <dbReference type="EMBL" id="CCX06940.1"/>
    </source>
</evidence>
<sequence length="36" mass="3851">MLVLVSVGDRPCSVDVGPFLGREQAGWMDRSDGSLT</sequence>
<evidence type="ECO:0000313" key="2">
    <source>
        <dbReference type="Proteomes" id="UP000018144"/>
    </source>
</evidence>
<dbReference type="Proteomes" id="UP000018144">
    <property type="component" value="Unassembled WGS sequence"/>
</dbReference>
<dbReference type="EMBL" id="HF935323">
    <property type="protein sequence ID" value="CCX06940.1"/>
    <property type="molecule type" value="Genomic_DNA"/>
</dbReference>
<proteinExistence type="predicted"/>
<organism evidence="1 2">
    <name type="scientific">Pyronema omphalodes (strain CBS 100304)</name>
    <name type="common">Pyronema confluens</name>
    <dbReference type="NCBI Taxonomy" id="1076935"/>
    <lineage>
        <taxon>Eukaryota</taxon>
        <taxon>Fungi</taxon>
        <taxon>Dikarya</taxon>
        <taxon>Ascomycota</taxon>
        <taxon>Pezizomycotina</taxon>
        <taxon>Pezizomycetes</taxon>
        <taxon>Pezizales</taxon>
        <taxon>Pyronemataceae</taxon>
        <taxon>Pyronema</taxon>
    </lineage>
</organism>